<sequence>MNAGLMAHHLFVYIFSPTTYIADPSHQTAPWFVSLKTLDPLDHPRSKLAMASSLKMICIAIALAATALLFAAPQAQAWNTDMVPVWPPFDGLTAIPGGGAAGAPVCLQCRCCSRSNPSSCQMTNCCSTFNCDPAGKCNLVQRKCGCNGC</sequence>
<keyword evidence="2" id="KW-1185">Reference proteome</keyword>
<evidence type="ECO:0000313" key="1">
    <source>
        <dbReference type="EnsemblPlants" id="AVESA.00010b.r2.2DG0351680.1.CDS"/>
    </source>
</evidence>
<organism evidence="1 2">
    <name type="scientific">Avena sativa</name>
    <name type="common">Oat</name>
    <dbReference type="NCBI Taxonomy" id="4498"/>
    <lineage>
        <taxon>Eukaryota</taxon>
        <taxon>Viridiplantae</taxon>
        <taxon>Streptophyta</taxon>
        <taxon>Embryophyta</taxon>
        <taxon>Tracheophyta</taxon>
        <taxon>Spermatophyta</taxon>
        <taxon>Magnoliopsida</taxon>
        <taxon>Liliopsida</taxon>
        <taxon>Poales</taxon>
        <taxon>Poaceae</taxon>
        <taxon>BOP clade</taxon>
        <taxon>Pooideae</taxon>
        <taxon>Poodae</taxon>
        <taxon>Poeae</taxon>
        <taxon>Poeae Chloroplast Group 1 (Aveneae type)</taxon>
        <taxon>Aveninae</taxon>
        <taxon>Avena</taxon>
    </lineage>
</organism>
<reference evidence="1" key="2">
    <citation type="submission" date="2025-09" db="UniProtKB">
        <authorList>
            <consortium name="EnsemblPlants"/>
        </authorList>
    </citation>
    <scope>IDENTIFICATION</scope>
</reference>
<evidence type="ECO:0000313" key="2">
    <source>
        <dbReference type="Proteomes" id="UP001732700"/>
    </source>
</evidence>
<reference evidence="1" key="1">
    <citation type="submission" date="2021-05" db="EMBL/GenBank/DDBJ databases">
        <authorList>
            <person name="Scholz U."/>
            <person name="Mascher M."/>
            <person name="Fiebig A."/>
        </authorList>
    </citation>
    <scope>NUCLEOTIDE SEQUENCE [LARGE SCALE GENOMIC DNA]</scope>
</reference>
<proteinExistence type="predicted"/>
<dbReference type="Proteomes" id="UP001732700">
    <property type="component" value="Chromosome 2D"/>
</dbReference>
<dbReference type="EnsemblPlants" id="AVESA.00010b.r2.2DG0351680.1">
    <property type="protein sequence ID" value="AVESA.00010b.r2.2DG0351680.1.CDS"/>
    <property type="gene ID" value="AVESA.00010b.r2.2DG0351680"/>
</dbReference>
<accession>A0ACD5V177</accession>
<protein>
    <submittedName>
        <fullName evidence="1">Uncharacterized protein</fullName>
    </submittedName>
</protein>
<name>A0ACD5V177_AVESA</name>